<keyword evidence="2" id="KW-0547">Nucleotide-binding</keyword>
<protein>
    <recommendedName>
        <fullName evidence="4">Disease resistance N-terminal domain-containing protein</fullName>
    </recommendedName>
</protein>
<evidence type="ECO:0000313" key="5">
    <source>
        <dbReference type="EMBL" id="EXB84832.1"/>
    </source>
</evidence>
<dbReference type="STRING" id="981085.W9RLW2"/>
<dbReference type="eggNOG" id="KOG4658">
    <property type="taxonomic scope" value="Eukaryota"/>
</dbReference>
<reference evidence="6" key="1">
    <citation type="submission" date="2013-01" db="EMBL/GenBank/DDBJ databases">
        <title>Draft Genome Sequence of a Mulberry Tree, Morus notabilis C.K. Schneid.</title>
        <authorList>
            <person name="He N."/>
            <person name="Zhao S."/>
        </authorList>
    </citation>
    <scope>NUCLEOTIDE SEQUENCE</scope>
</reference>
<dbReference type="GO" id="GO:0006952">
    <property type="term" value="P:defense response"/>
    <property type="evidence" value="ECO:0007669"/>
    <property type="project" value="UniProtKB-KW"/>
</dbReference>
<dbReference type="Pfam" id="PF18052">
    <property type="entry name" value="Rx_N"/>
    <property type="match status" value="1"/>
</dbReference>
<feature type="domain" description="Disease resistance N-terminal" evidence="4">
    <location>
        <begin position="11"/>
        <end position="104"/>
    </location>
</feature>
<proteinExistence type="predicted"/>
<dbReference type="InterPro" id="IPR041118">
    <property type="entry name" value="Rx_N"/>
</dbReference>
<evidence type="ECO:0000256" key="1">
    <source>
        <dbReference type="ARBA" id="ARBA00022737"/>
    </source>
</evidence>
<dbReference type="GO" id="GO:0000166">
    <property type="term" value="F:nucleotide binding"/>
    <property type="evidence" value="ECO:0007669"/>
    <property type="project" value="UniProtKB-KW"/>
</dbReference>
<keyword evidence="3" id="KW-0611">Plant defense</keyword>
<organism evidence="5 6">
    <name type="scientific">Morus notabilis</name>
    <dbReference type="NCBI Taxonomy" id="981085"/>
    <lineage>
        <taxon>Eukaryota</taxon>
        <taxon>Viridiplantae</taxon>
        <taxon>Streptophyta</taxon>
        <taxon>Embryophyta</taxon>
        <taxon>Tracheophyta</taxon>
        <taxon>Spermatophyta</taxon>
        <taxon>Magnoliopsida</taxon>
        <taxon>eudicotyledons</taxon>
        <taxon>Gunneridae</taxon>
        <taxon>Pentapetalae</taxon>
        <taxon>rosids</taxon>
        <taxon>fabids</taxon>
        <taxon>Rosales</taxon>
        <taxon>Moraceae</taxon>
        <taxon>Moreae</taxon>
        <taxon>Morus</taxon>
    </lineage>
</organism>
<evidence type="ECO:0000313" key="6">
    <source>
        <dbReference type="Proteomes" id="UP000030645"/>
    </source>
</evidence>
<evidence type="ECO:0000256" key="3">
    <source>
        <dbReference type="ARBA" id="ARBA00022821"/>
    </source>
</evidence>
<evidence type="ECO:0000259" key="4">
    <source>
        <dbReference type="Pfam" id="PF18052"/>
    </source>
</evidence>
<evidence type="ECO:0000256" key="2">
    <source>
        <dbReference type="ARBA" id="ARBA00022741"/>
    </source>
</evidence>
<name>W9RLW2_9ROSA</name>
<dbReference type="EMBL" id="KE344899">
    <property type="protein sequence ID" value="EXB84832.1"/>
    <property type="molecule type" value="Genomic_DNA"/>
</dbReference>
<keyword evidence="1" id="KW-0677">Repeat</keyword>
<gene>
    <name evidence="5" type="ORF">L484_003866</name>
</gene>
<keyword evidence="6" id="KW-1185">Reference proteome</keyword>
<dbReference type="Gene3D" id="1.20.5.4130">
    <property type="match status" value="1"/>
</dbReference>
<dbReference type="Proteomes" id="UP000030645">
    <property type="component" value="Unassembled WGS sequence"/>
</dbReference>
<accession>W9RLW2</accession>
<sequence length="170" mass="19269">MAAELVGGALLSSSLQVLFEKMASPEVVDYLTGKKSSGLSVLLRKLKIKLYSVNAVLDDAEYKQIRNRGVKDWLEELQETVFDAEDLLAEIEADALQQKMEAESRTGGLSKVSNFFSSIYDSTDRERKAKIEEILERLEDISKEKDRVCWKDLIMEVTFNIVGGRIQCLW</sequence>
<dbReference type="AlphaFoldDB" id="W9RLW2"/>